<reference evidence="8 9" key="1">
    <citation type="submission" date="2023-11" db="EMBL/GenBank/DDBJ databases">
        <title>Paucibacter sp. nov., isolated from fresh soil in Korea.</title>
        <authorList>
            <person name="Le N.T.T."/>
        </authorList>
    </citation>
    <scope>NUCLEOTIDE SEQUENCE [LARGE SCALE GENOMIC DNA]</scope>
    <source>
        <strain evidence="8 9">R3-3</strain>
    </source>
</reference>
<dbReference type="RefSeq" id="WP_320424440.1">
    <property type="nucleotide sequence ID" value="NZ_JAXCLA010000006.1"/>
</dbReference>
<accession>A0ABU5DL94</accession>
<gene>
    <name evidence="8" type="ORF">SNE35_18480</name>
</gene>
<dbReference type="NCBIfam" id="TIGR00797">
    <property type="entry name" value="matE"/>
    <property type="match status" value="1"/>
</dbReference>
<feature type="transmembrane region" description="Helical" evidence="7">
    <location>
        <begin position="16"/>
        <end position="36"/>
    </location>
</feature>
<feature type="transmembrane region" description="Helical" evidence="7">
    <location>
        <begin position="56"/>
        <end position="82"/>
    </location>
</feature>
<dbReference type="InterPro" id="IPR048279">
    <property type="entry name" value="MdtK-like"/>
</dbReference>
<dbReference type="InterPro" id="IPR002528">
    <property type="entry name" value="MATE_fam"/>
</dbReference>
<evidence type="ECO:0000313" key="8">
    <source>
        <dbReference type="EMBL" id="MDY0746506.1"/>
    </source>
</evidence>
<feature type="transmembrane region" description="Helical" evidence="7">
    <location>
        <begin position="245"/>
        <end position="274"/>
    </location>
</feature>
<dbReference type="PANTHER" id="PTHR43549">
    <property type="entry name" value="MULTIDRUG RESISTANCE PROTEIN YPNP-RELATED"/>
    <property type="match status" value="1"/>
</dbReference>
<name>A0ABU5DL94_9BURK</name>
<evidence type="ECO:0000256" key="4">
    <source>
        <dbReference type="ARBA" id="ARBA00022692"/>
    </source>
</evidence>
<dbReference type="Pfam" id="PF01554">
    <property type="entry name" value="MatE"/>
    <property type="match status" value="2"/>
</dbReference>
<sequence>MPPPSSSSRPPDTRPLWRVFLVFLGPMVLSNVLQALSGTFNNVFIGQMLGTRALAAVASVFPVVFFLISLVIGVGAGASVLIGQAWGARETHKVKAIAGTALAVCLVLGVVIALLGGLFTEGMLKLLRTPPEVLPEALGYARLMMWAMPGLLVYILSTALMRGVGDTVTPLLTLTLSTAVSAVLTPAFIRGWWGLPMLGVTSAAAASICAFLIALTGLTLYMRWRKHPLAPDMEMLRALRIDLKLLKLVLKIGLPTGLQVIVMSLAEIALLALVNSFGPDATAAYGAVNQVVNYVQFPALSIAITSSILGAQAIGAGRADRLGAIARTGLQMNVLLTGGLVLLGYALSRDLLGLFITSQPVVELAQTLLHVMLWGSIIYGFAAVLSGVMRASGAVIVPTALSITAIAAVEVPSAYALAGHFGITGVWMAYPIAFLTMLVLQAGYYQLIWRKRKIVRLV</sequence>
<dbReference type="EMBL" id="JAXCLA010000006">
    <property type="protein sequence ID" value="MDY0746506.1"/>
    <property type="molecule type" value="Genomic_DNA"/>
</dbReference>
<evidence type="ECO:0000256" key="1">
    <source>
        <dbReference type="ARBA" id="ARBA00004429"/>
    </source>
</evidence>
<dbReference type="Proteomes" id="UP001285263">
    <property type="component" value="Unassembled WGS sequence"/>
</dbReference>
<feature type="transmembrane region" description="Helical" evidence="7">
    <location>
        <begin position="199"/>
        <end position="224"/>
    </location>
</feature>
<feature type="transmembrane region" description="Helical" evidence="7">
    <location>
        <begin position="367"/>
        <end position="388"/>
    </location>
</feature>
<evidence type="ECO:0000256" key="6">
    <source>
        <dbReference type="ARBA" id="ARBA00023136"/>
    </source>
</evidence>
<dbReference type="PIRSF" id="PIRSF006603">
    <property type="entry name" value="DinF"/>
    <property type="match status" value="1"/>
</dbReference>
<keyword evidence="6 7" id="KW-0472">Membrane</keyword>
<evidence type="ECO:0000256" key="2">
    <source>
        <dbReference type="ARBA" id="ARBA00022448"/>
    </source>
</evidence>
<feature type="transmembrane region" description="Helical" evidence="7">
    <location>
        <begin position="395"/>
        <end position="415"/>
    </location>
</feature>
<evidence type="ECO:0000256" key="7">
    <source>
        <dbReference type="SAM" id="Phobius"/>
    </source>
</evidence>
<evidence type="ECO:0000256" key="3">
    <source>
        <dbReference type="ARBA" id="ARBA00022475"/>
    </source>
</evidence>
<keyword evidence="2" id="KW-0813">Transport</keyword>
<protein>
    <submittedName>
        <fullName evidence="8">MATE family efflux transporter</fullName>
    </submittedName>
</protein>
<feature type="transmembrane region" description="Helical" evidence="7">
    <location>
        <begin position="427"/>
        <end position="447"/>
    </location>
</feature>
<evidence type="ECO:0000313" key="9">
    <source>
        <dbReference type="Proteomes" id="UP001285263"/>
    </source>
</evidence>
<feature type="transmembrane region" description="Helical" evidence="7">
    <location>
        <begin position="328"/>
        <end position="347"/>
    </location>
</feature>
<feature type="transmembrane region" description="Helical" evidence="7">
    <location>
        <begin position="294"/>
        <end position="316"/>
    </location>
</feature>
<keyword evidence="9" id="KW-1185">Reference proteome</keyword>
<feature type="transmembrane region" description="Helical" evidence="7">
    <location>
        <begin position="171"/>
        <end position="193"/>
    </location>
</feature>
<keyword evidence="3" id="KW-1003">Cell membrane</keyword>
<feature type="transmembrane region" description="Helical" evidence="7">
    <location>
        <begin position="94"/>
        <end position="119"/>
    </location>
</feature>
<organism evidence="8 9">
    <name type="scientific">Roseateles agri</name>
    <dbReference type="NCBI Taxonomy" id="3098619"/>
    <lineage>
        <taxon>Bacteria</taxon>
        <taxon>Pseudomonadati</taxon>
        <taxon>Pseudomonadota</taxon>
        <taxon>Betaproteobacteria</taxon>
        <taxon>Burkholderiales</taxon>
        <taxon>Sphaerotilaceae</taxon>
        <taxon>Roseateles</taxon>
    </lineage>
</organism>
<feature type="transmembrane region" description="Helical" evidence="7">
    <location>
        <begin position="139"/>
        <end position="159"/>
    </location>
</feature>
<comment type="caution">
    <text evidence="8">The sequence shown here is derived from an EMBL/GenBank/DDBJ whole genome shotgun (WGS) entry which is preliminary data.</text>
</comment>
<keyword evidence="4 7" id="KW-0812">Transmembrane</keyword>
<evidence type="ECO:0000256" key="5">
    <source>
        <dbReference type="ARBA" id="ARBA00022989"/>
    </source>
</evidence>
<proteinExistence type="predicted"/>
<comment type="subcellular location">
    <subcellularLocation>
        <location evidence="1">Cell inner membrane</location>
        <topology evidence="1">Multi-pass membrane protein</topology>
    </subcellularLocation>
</comment>
<keyword evidence="5 7" id="KW-1133">Transmembrane helix</keyword>
<dbReference type="PANTHER" id="PTHR43549:SF3">
    <property type="entry name" value="MULTIDRUG RESISTANCE PROTEIN YPNP-RELATED"/>
    <property type="match status" value="1"/>
</dbReference>
<dbReference type="InterPro" id="IPR052031">
    <property type="entry name" value="Membrane_Transporter-Flippase"/>
</dbReference>